<reference evidence="2 3" key="1">
    <citation type="journal article" date="2016" name="Nat. Commun.">
        <title>Thousands of microbial genomes shed light on interconnected biogeochemical processes in an aquifer system.</title>
        <authorList>
            <person name="Anantharaman K."/>
            <person name="Brown C.T."/>
            <person name="Hug L.A."/>
            <person name="Sharon I."/>
            <person name="Castelle C.J."/>
            <person name="Probst A.J."/>
            <person name="Thomas B.C."/>
            <person name="Singh A."/>
            <person name="Wilkins M.J."/>
            <person name="Karaoz U."/>
            <person name="Brodie E.L."/>
            <person name="Williams K.H."/>
            <person name="Hubbard S.S."/>
            <person name="Banfield J.F."/>
        </authorList>
    </citation>
    <scope>NUCLEOTIDE SEQUENCE [LARGE SCALE GENOMIC DNA]</scope>
</reference>
<accession>A0A1F7RUM4</accession>
<dbReference type="Proteomes" id="UP000179266">
    <property type="component" value="Unassembled WGS sequence"/>
</dbReference>
<sequence>MKAFLEFILKLDRRYIFILVFFATILPFFVPMGLDVEITPEVKQVYDFINKLDGNSKPVLLSFDYDPQIKAECHPMALAILRHLFSRNVKVVAISLHPAGPALALDALNKTGKEYDKNYGDDYCFMGYGAGFAFMMMKMVESFSDSFPQDYYGKSIKDIPLARNLENYNSFSIVITLAGNKAPEFYIIYGQSKSGVKVAAGVTAVMAADYYPFLGSGQLTGLISGLK</sequence>
<feature type="transmembrane region" description="Helical" evidence="1">
    <location>
        <begin position="15"/>
        <end position="34"/>
    </location>
</feature>
<protein>
    <submittedName>
        <fullName evidence="2">Uncharacterized protein</fullName>
    </submittedName>
</protein>
<evidence type="ECO:0000313" key="2">
    <source>
        <dbReference type="EMBL" id="OGL45275.1"/>
    </source>
</evidence>
<evidence type="ECO:0000256" key="1">
    <source>
        <dbReference type="SAM" id="Phobius"/>
    </source>
</evidence>
<dbReference type="AlphaFoldDB" id="A0A1F7RUM4"/>
<organism evidence="2 3">
    <name type="scientific">Candidatus Schekmanbacteria bacterium RBG_13_48_7</name>
    <dbReference type="NCBI Taxonomy" id="1817878"/>
    <lineage>
        <taxon>Bacteria</taxon>
        <taxon>Candidatus Schekmaniibacteriota</taxon>
    </lineage>
</organism>
<comment type="caution">
    <text evidence="2">The sequence shown here is derived from an EMBL/GenBank/DDBJ whole genome shotgun (WGS) entry which is preliminary data.</text>
</comment>
<dbReference type="EMBL" id="MGDD01000185">
    <property type="protein sequence ID" value="OGL45275.1"/>
    <property type="molecule type" value="Genomic_DNA"/>
</dbReference>
<gene>
    <name evidence="2" type="ORF">A2161_01485</name>
</gene>
<keyword evidence="1" id="KW-0472">Membrane</keyword>
<feature type="non-terminal residue" evidence="2">
    <location>
        <position position="227"/>
    </location>
</feature>
<proteinExistence type="predicted"/>
<evidence type="ECO:0000313" key="3">
    <source>
        <dbReference type="Proteomes" id="UP000179266"/>
    </source>
</evidence>
<name>A0A1F7RUM4_9BACT</name>
<keyword evidence="1" id="KW-0812">Transmembrane</keyword>
<keyword evidence="1" id="KW-1133">Transmembrane helix</keyword>